<dbReference type="PRINTS" id="PR00469">
    <property type="entry name" value="PNDRDTASEII"/>
</dbReference>
<comment type="cofactor">
    <cofactor evidence="1">
        <name>FAD</name>
        <dbReference type="ChEBI" id="CHEBI:57692"/>
    </cofactor>
</comment>
<dbReference type="InterPro" id="IPR023753">
    <property type="entry name" value="FAD/NAD-binding_dom"/>
</dbReference>
<reference evidence="6" key="1">
    <citation type="submission" date="2023-12" db="EMBL/GenBank/DDBJ databases">
        <title>Genome sequence of Bacillus thuringiensis strain SS10.</title>
        <authorList>
            <person name="Rouis S."/>
        </authorList>
    </citation>
    <scope>NUCLEOTIDE SEQUENCE</scope>
    <source>
        <strain evidence="6">SS10</strain>
    </source>
</reference>
<protein>
    <submittedName>
        <fullName evidence="6">NAD(P)/FAD-dependent oxidoreductase</fullName>
    </submittedName>
</protein>
<evidence type="ECO:0000256" key="2">
    <source>
        <dbReference type="ARBA" id="ARBA00011738"/>
    </source>
</evidence>
<proteinExistence type="predicted"/>
<dbReference type="SUPFAM" id="SSF51905">
    <property type="entry name" value="FAD/NAD(P)-binding domain"/>
    <property type="match status" value="1"/>
</dbReference>
<dbReference type="Gene3D" id="3.50.50.60">
    <property type="entry name" value="FAD/NAD(P)-binding domain"/>
    <property type="match status" value="2"/>
</dbReference>
<evidence type="ECO:0000256" key="4">
    <source>
        <dbReference type="ARBA" id="ARBA00023002"/>
    </source>
</evidence>
<comment type="caution">
    <text evidence="6">The sequence shown here is derived from an EMBL/GenBank/DDBJ whole genome shotgun (WGS) entry which is preliminary data.</text>
</comment>
<gene>
    <name evidence="6" type="ORF">U2F49_29755</name>
</gene>
<dbReference type="RefSeq" id="WP_322471467.1">
    <property type="nucleotide sequence ID" value="NZ_JAXOTW010000030.1"/>
</dbReference>
<dbReference type="PANTHER" id="PTHR48105">
    <property type="entry name" value="THIOREDOXIN REDUCTASE 1-RELATED-RELATED"/>
    <property type="match status" value="1"/>
</dbReference>
<dbReference type="AlphaFoldDB" id="A0AAW9JRI2"/>
<dbReference type="InterPro" id="IPR050097">
    <property type="entry name" value="Ferredoxin-NADP_redctase_2"/>
</dbReference>
<evidence type="ECO:0000313" key="6">
    <source>
        <dbReference type="EMBL" id="MDZ5480331.1"/>
    </source>
</evidence>
<dbReference type="PRINTS" id="PR00368">
    <property type="entry name" value="FADPNR"/>
</dbReference>
<evidence type="ECO:0000259" key="5">
    <source>
        <dbReference type="Pfam" id="PF07992"/>
    </source>
</evidence>
<keyword evidence="3" id="KW-0285">Flavoprotein</keyword>
<feature type="domain" description="FAD/NAD(P)-binding" evidence="5">
    <location>
        <begin position="4"/>
        <end position="283"/>
    </location>
</feature>
<name>A0AAW9JRI2_BACTU</name>
<dbReference type="EMBL" id="JAXOTW010000030">
    <property type="protein sequence ID" value="MDZ5480331.1"/>
    <property type="molecule type" value="Genomic_DNA"/>
</dbReference>
<sequence>MNVFDCAIIGAGAAGLSASLVLGRSRKKIAVFDNGTNRNRVTGKSHGFLTRDGATPQKFKELGINEVKSYLSVHYYETTIKTVTKRDDGLFVIQGKQEEYVAERIVLATGVQEIFPEIPNLREYYGKSLFSCPYCDGWEVQGQPLIIIAEKEEQVMHLTKLLYNWSTNLVIATNGHELSASTITELNQRNISIIIESITALHGKDGDLQKVQCASGYEIERKVGFVALTFIRSNSFAEQLGCQLETNGAIKVDNGGRTSVKNVYATGEAAKLGASSLMIAAGEGNKVAMTVNADITLERF</sequence>
<keyword evidence="4" id="KW-0560">Oxidoreductase</keyword>
<comment type="subunit">
    <text evidence="2">Homodimer.</text>
</comment>
<evidence type="ECO:0000313" key="7">
    <source>
        <dbReference type="Proteomes" id="UP001292252"/>
    </source>
</evidence>
<dbReference type="Pfam" id="PF07992">
    <property type="entry name" value="Pyr_redox_2"/>
    <property type="match status" value="1"/>
</dbReference>
<organism evidence="6 7">
    <name type="scientific">Bacillus thuringiensis</name>
    <dbReference type="NCBI Taxonomy" id="1428"/>
    <lineage>
        <taxon>Bacteria</taxon>
        <taxon>Bacillati</taxon>
        <taxon>Bacillota</taxon>
        <taxon>Bacilli</taxon>
        <taxon>Bacillales</taxon>
        <taxon>Bacillaceae</taxon>
        <taxon>Bacillus</taxon>
        <taxon>Bacillus cereus group</taxon>
    </lineage>
</organism>
<evidence type="ECO:0000256" key="3">
    <source>
        <dbReference type="ARBA" id="ARBA00022630"/>
    </source>
</evidence>
<evidence type="ECO:0000256" key="1">
    <source>
        <dbReference type="ARBA" id="ARBA00001974"/>
    </source>
</evidence>
<dbReference type="InterPro" id="IPR036188">
    <property type="entry name" value="FAD/NAD-bd_sf"/>
</dbReference>
<accession>A0AAW9JRI2</accession>
<dbReference type="Proteomes" id="UP001292252">
    <property type="component" value="Unassembled WGS sequence"/>
</dbReference>
<dbReference type="GO" id="GO:0016491">
    <property type="term" value="F:oxidoreductase activity"/>
    <property type="evidence" value="ECO:0007669"/>
    <property type="project" value="UniProtKB-KW"/>
</dbReference>